<dbReference type="GO" id="GO:0005634">
    <property type="term" value="C:nucleus"/>
    <property type="evidence" value="ECO:0007669"/>
    <property type="project" value="TreeGrafter"/>
</dbReference>
<evidence type="ECO:0000313" key="5">
    <source>
        <dbReference type="EMBL" id="PFH62525.1"/>
    </source>
</evidence>
<feature type="domain" description="SET" evidence="4">
    <location>
        <begin position="28"/>
        <end position="270"/>
    </location>
</feature>
<dbReference type="SMART" id="SM00317">
    <property type="entry name" value="SET"/>
    <property type="match status" value="1"/>
</dbReference>
<evidence type="ECO:0000313" key="6">
    <source>
        <dbReference type="Proteomes" id="UP000037136"/>
    </source>
</evidence>
<dbReference type="InterPro" id="IPR001214">
    <property type="entry name" value="SET_dom"/>
</dbReference>
<proteinExistence type="predicted"/>
<dbReference type="Gene3D" id="3.90.1420.10">
    <property type="entry name" value="Rubisco LSMT, substrate-binding domain"/>
    <property type="match status" value="1"/>
</dbReference>
<dbReference type="InterPro" id="IPR046341">
    <property type="entry name" value="SET_dom_sf"/>
</dbReference>
<comment type="caution">
    <text evidence="5">The sequence shown here is derived from an EMBL/GenBank/DDBJ whole genome shotgun (WGS) entry which is preliminary data.</text>
</comment>
<dbReference type="AlphaFoldDB" id="A0A2A9PM01"/>
<dbReference type="PANTHER" id="PTHR13271:SF34">
    <property type="entry name" value="N-LYSINE METHYLTRANSFERASE SETD6"/>
    <property type="match status" value="1"/>
</dbReference>
<dbReference type="InterPro" id="IPR050600">
    <property type="entry name" value="SETD3_SETD6_MTase"/>
</dbReference>
<keyword evidence="2" id="KW-0808">Transferase</keyword>
<organism evidence="5 6">
    <name type="scientific">Ophiocordyceps unilateralis</name>
    <name type="common">Zombie-ant fungus</name>
    <name type="synonym">Torrubia unilateralis</name>
    <dbReference type="NCBI Taxonomy" id="268505"/>
    <lineage>
        <taxon>Eukaryota</taxon>
        <taxon>Fungi</taxon>
        <taxon>Dikarya</taxon>
        <taxon>Ascomycota</taxon>
        <taxon>Pezizomycotina</taxon>
        <taxon>Sordariomycetes</taxon>
        <taxon>Hypocreomycetidae</taxon>
        <taxon>Hypocreales</taxon>
        <taxon>Ophiocordycipitaceae</taxon>
        <taxon>Ophiocordyceps</taxon>
    </lineage>
</organism>
<dbReference type="Gene3D" id="3.90.1410.10">
    <property type="entry name" value="set domain protein methyltransferase, domain 1"/>
    <property type="match status" value="1"/>
</dbReference>
<keyword evidence="1" id="KW-0489">Methyltransferase</keyword>
<keyword evidence="3" id="KW-0949">S-adenosyl-L-methionine</keyword>
<sequence>MEASSDFGHQTQVFSCWFKALSGAVLSDAVEIADLRSRDAGRGVVATRDISADTVLFRIPRKAIISIETSDLRQRLPQLFHSHGDDDEQQELDAWSALILVLMYEHFLGSDSSWKPYLDVLPETFDTPMFWSDQELAELQASALPSKIGKAEADDTFRTRLLPVIRGRPDVFRSSEGYSDQQLLGLAHRMGSTVMAYAFDLENDEDDDEANEDGWVENREDKALMGMVPMADMMNADAEFNAHVNHEDEHLTVTSLRPIQAGEEILNYYGPHPNSELLRRYGYVTDKHARYDIVELPWSRIEDATAAHLNLPQDVIDKSRIRMQEDDELEDSFVLERVSNEPLSDGTLDGTASVSEVPADLHRQLKALLKILQGRDVLDKRARDEVQTVILTRALVAVESSYRTSMAEDELLLRQDGGLSKRRKMAIQVRLGEKRLINEVKIFLAADEPASRRHAKKVKSAA</sequence>
<dbReference type="CDD" id="cd19178">
    <property type="entry name" value="SET_SETD6"/>
    <property type="match status" value="1"/>
</dbReference>
<evidence type="ECO:0000259" key="4">
    <source>
        <dbReference type="PROSITE" id="PS50280"/>
    </source>
</evidence>
<evidence type="ECO:0000256" key="1">
    <source>
        <dbReference type="ARBA" id="ARBA00022603"/>
    </source>
</evidence>
<dbReference type="SUPFAM" id="SSF82199">
    <property type="entry name" value="SET domain"/>
    <property type="match status" value="1"/>
</dbReference>
<dbReference type="EMBL" id="LAZP02000026">
    <property type="protein sequence ID" value="PFH62525.1"/>
    <property type="molecule type" value="Genomic_DNA"/>
</dbReference>
<dbReference type="InterPro" id="IPR044430">
    <property type="entry name" value="SETD6_SET"/>
</dbReference>
<dbReference type="GO" id="GO:0016279">
    <property type="term" value="F:protein-lysine N-methyltransferase activity"/>
    <property type="evidence" value="ECO:0007669"/>
    <property type="project" value="InterPro"/>
</dbReference>
<dbReference type="STRING" id="268505.A0A2A9PM01"/>
<dbReference type="Pfam" id="PF00856">
    <property type="entry name" value="SET"/>
    <property type="match status" value="1"/>
</dbReference>
<accession>A0A2A9PM01</accession>
<dbReference type="GO" id="GO:0032259">
    <property type="term" value="P:methylation"/>
    <property type="evidence" value="ECO:0007669"/>
    <property type="project" value="UniProtKB-KW"/>
</dbReference>
<dbReference type="Proteomes" id="UP000037136">
    <property type="component" value="Unassembled WGS sequence"/>
</dbReference>
<dbReference type="InterPro" id="IPR015353">
    <property type="entry name" value="Rubisco_LSMT_subst-bd"/>
</dbReference>
<keyword evidence="6" id="KW-1185">Reference proteome</keyword>
<gene>
    <name evidence="5" type="ORF">XA68_13264</name>
</gene>
<dbReference type="SUPFAM" id="SSF81822">
    <property type="entry name" value="RuBisCo LSMT C-terminal, substrate-binding domain"/>
    <property type="match status" value="1"/>
</dbReference>
<dbReference type="FunFam" id="3.90.1410.10:FF:000007">
    <property type="entry name" value="Ribosomal lysine N-methyltransferase 4"/>
    <property type="match status" value="1"/>
</dbReference>
<dbReference type="OrthoDB" id="341421at2759"/>
<evidence type="ECO:0000256" key="2">
    <source>
        <dbReference type="ARBA" id="ARBA00022679"/>
    </source>
</evidence>
<dbReference type="InterPro" id="IPR036464">
    <property type="entry name" value="Rubisco_LSMT_subst-bd_sf"/>
</dbReference>
<protein>
    <recommendedName>
        <fullName evidence="4">SET domain-containing protein</fullName>
    </recommendedName>
</protein>
<dbReference type="PANTHER" id="PTHR13271">
    <property type="entry name" value="UNCHARACTERIZED PUTATIVE METHYLTRANSFERASE"/>
    <property type="match status" value="1"/>
</dbReference>
<dbReference type="Pfam" id="PF09273">
    <property type="entry name" value="Rubis-subs-bind"/>
    <property type="match status" value="1"/>
</dbReference>
<name>A0A2A9PM01_OPHUN</name>
<reference evidence="5 6" key="2">
    <citation type="journal article" date="2017" name="Sci. Rep.">
        <title>Ant-infecting Ophiocordyceps genomes reveal a high diversity of potential behavioral manipulation genes and a possible major role for enterotoxins.</title>
        <authorList>
            <person name="de Bekker C."/>
            <person name="Ohm R.A."/>
            <person name="Evans H.C."/>
            <person name="Brachmann A."/>
            <person name="Hughes D.P."/>
        </authorList>
    </citation>
    <scope>NUCLEOTIDE SEQUENCE [LARGE SCALE GENOMIC DNA]</scope>
    <source>
        <strain evidence="5 6">SC16a</strain>
    </source>
</reference>
<dbReference type="PROSITE" id="PS50280">
    <property type="entry name" value="SET"/>
    <property type="match status" value="1"/>
</dbReference>
<evidence type="ECO:0000256" key="3">
    <source>
        <dbReference type="ARBA" id="ARBA00022691"/>
    </source>
</evidence>
<reference evidence="5 6" key="1">
    <citation type="journal article" date="2015" name="BMC Genomics">
        <title>Gene expression during zombie ant biting behavior reflects the complexity underlying fungal parasitic behavioral manipulation.</title>
        <authorList>
            <person name="de Bekker C."/>
            <person name="Ohm R.A."/>
            <person name="Loreto R.G."/>
            <person name="Sebastian A."/>
            <person name="Albert I."/>
            <person name="Merrow M."/>
            <person name="Brachmann A."/>
            <person name="Hughes D.P."/>
        </authorList>
    </citation>
    <scope>NUCLEOTIDE SEQUENCE [LARGE SCALE GENOMIC DNA]</scope>
    <source>
        <strain evidence="5 6">SC16a</strain>
    </source>
</reference>